<comment type="caution">
    <text evidence="8">The sequence shown here is derived from an EMBL/GenBank/DDBJ whole genome shotgun (WGS) entry which is preliminary data.</text>
</comment>
<comment type="subunit">
    <text evidence="7">The Tat system comprises two distinct complexes: a TatABC complex, containing multiple copies of TatA, TatB and TatC subunits, and a separate TatA complex, containing only TatA subunits. Substrates initially bind to the TatABC complex, which probably triggers association of the separate TatA complex to form the active translocon.</text>
</comment>
<dbReference type="EMBL" id="BAAAUV010000004">
    <property type="protein sequence ID" value="GAA3205374.1"/>
    <property type="molecule type" value="Genomic_DNA"/>
</dbReference>
<dbReference type="PANTHER" id="PTHR30371:SF0">
    <property type="entry name" value="SEC-INDEPENDENT PROTEIN TRANSLOCASE PROTEIN TATC, CHLOROPLASTIC-RELATED"/>
    <property type="match status" value="1"/>
</dbReference>
<keyword evidence="6 7" id="KW-0472">Membrane</keyword>
<comment type="function">
    <text evidence="7">Part of the twin-arginine translocation (Tat) system that transports large folded proteins containing a characteristic twin-arginine motif in their signal peptide across membranes. Together with TatB, TatC is part of a receptor directly interacting with Tat signal peptides.</text>
</comment>
<evidence type="ECO:0000256" key="7">
    <source>
        <dbReference type="HAMAP-Rule" id="MF_00902"/>
    </source>
</evidence>
<keyword evidence="3 7" id="KW-0653">Protein transport</keyword>
<keyword evidence="2 7" id="KW-0812">Transmembrane</keyword>
<accession>A0ABP6Q837</accession>
<evidence type="ECO:0000313" key="8">
    <source>
        <dbReference type="EMBL" id="GAA3205374.1"/>
    </source>
</evidence>
<dbReference type="HAMAP" id="MF_00902">
    <property type="entry name" value="TatC"/>
    <property type="match status" value="1"/>
</dbReference>
<keyword evidence="7" id="KW-0813">Transport</keyword>
<protein>
    <recommendedName>
        <fullName evidence="7">Sec-independent protein translocase protein TatC</fullName>
    </recommendedName>
</protein>
<keyword evidence="9" id="KW-1185">Reference proteome</keyword>
<feature type="transmembrane region" description="Helical" evidence="7">
    <location>
        <begin position="169"/>
        <end position="198"/>
    </location>
</feature>
<evidence type="ECO:0000256" key="4">
    <source>
        <dbReference type="ARBA" id="ARBA00022989"/>
    </source>
</evidence>
<evidence type="ECO:0000256" key="1">
    <source>
        <dbReference type="ARBA" id="ARBA00004141"/>
    </source>
</evidence>
<comment type="similarity">
    <text evidence="7">Belongs to the TatC family.</text>
</comment>
<name>A0ABP6Q837_9ACTN</name>
<comment type="subcellular location">
    <subcellularLocation>
        <location evidence="7">Cell membrane</location>
        <topology evidence="7">Multi-pass membrane protein</topology>
    </subcellularLocation>
    <subcellularLocation>
        <location evidence="1">Membrane</location>
        <topology evidence="1">Multi-pass membrane protein</topology>
    </subcellularLocation>
</comment>
<dbReference type="InterPro" id="IPR002033">
    <property type="entry name" value="TatC"/>
</dbReference>
<keyword evidence="7" id="KW-1003">Cell membrane</keyword>
<dbReference type="NCBIfam" id="TIGR00945">
    <property type="entry name" value="tatC"/>
    <property type="match status" value="1"/>
</dbReference>
<organism evidence="8 9">
    <name type="scientific">Actinocorallia longicatena</name>
    <dbReference type="NCBI Taxonomy" id="111803"/>
    <lineage>
        <taxon>Bacteria</taxon>
        <taxon>Bacillati</taxon>
        <taxon>Actinomycetota</taxon>
        <taxon>Actinomycetes</taxon>
        <taxon>Streptosporangiales</taxon>
        <taxon>Thermomonosporaceae</taxon>
        <taxon>Actinocorallia</taxon>
    </lineage>
</organism>
<feature type="transmembrane region" description="Helical" evidence="7">
    <location>
        <begin position="232"/>
        <end position="251"/>
    </location>
</feature>
<evidence type="ECO:0000256" key="5">
    <source>
        <dbReference type="ARBA" id="ARBA00023010"/>
    </source>
</evidence>
<evidence type="ECO:0000256" key="3">
    <source>
        <dbReference type="ARBA" id="ARBA00022927"/>
    </source>
</evidence>
<dbReference type="PRINTS" id="PR01840">
    <property type="entry name" value="TATCFAMILY"/>
</dbReference>
<feature type="transmembrane region" description="Helical" evidence="7">
    <location>
        <begin position="30"/>
        <end position="48"/>
    </location>
</feature>
<dbReference type="Proteomes" id="UP001501237">
    <property type="component" value="Unassembled WGS sequence"/>
</dbReference>
<sequence>MKLMNGSRGEGDPEGRMPLLEHIRELRSRLLKALFFLLIGAIIGFLVFDQVWDFLQKPYCKLEVNKGEDAGTCGLYVTGLTAGFFVYLKIALIIGAILSSPFWLYQLWAFVAPGLHHREKRWTYIFLACAIPLFLSGAALAYFTLDKGLTILLGFTPGGVTNIVTIDSYLGYMIAMLLIFGISFELPLFVVILNLAGVLSHEKLAKHRRMIIFGLFVFAAVATPSADPFTMLALALPTVVLFLFAELIAFFHDKRKAKRTELYDGLSDDEASVIEDEPYDIGTPEPLDR</sequence>
<dbReference type="Pfam" id="PF00902">
    <property type="entry name" value="TatC"/>
    <property type="match status" value="1"/>
</dbReference>
<evidence type="ECO:0000256" key="6">
    <source>
        <dbReference type="ARBA" id="ARBA00023136"/>
    </source>
</evidence>
<evidence type="ECO:0000313" key="9">
    <source>
        <dbReference type="Proteomes" id="UP001501237"/>
    </source>
</evidence>
<keyword evidence="4 7" id="KW-1133">Transmembrane helix</keyword>
<feature type="transmembrane region" description="Helical" evidence="7">
    <location>
        <begin position="210"/>
        <end position="226"/>
    </location>
</feature>
<reference evidence="9" key="1">
    <citation type="journal article" date="2019" name="Int. J. Syst. Evol. Microbiol.">
        <title>The Global Catalogue of Microorganisms (GCM) 10K type strain sequencing project: providing services to taxonomists for standard genome sequencing and annotation.</title>
        <authorList>
            <consortium name="The Broad Institute Genomics Platform"/>
            <consortium name="The Broad Institute Genome Sequencing Center for Infectious Disease"/>
            <person name="Wu L."/>
            <person name="Ma J."/>
        </authorList>
    </citation>
    <scope>NUCLEOTIDE SEQUENCE [LARGE SCALE GENOMIC DNA]</scope>
    <source>
        <strain evidence="9">JCM 9377</strain>
    </source>
</reference>
<dbReference type="PANTHER" id="PTHR30371">
    <property type="entry name" value="SEC-INDEPENDENT PROTEIN TRANSLOCASE PROTEIN TATC"/>
    <property type="match status" value="1"/>
</dbReference>
<feature type="transmembrane region" description="Helical" evidence="7">
    <location>
        <begin position="84"/>
        <end position="110"/>
    </location>
</feature>
<feature type="transmembrane region" description="Helical" evidence="7">
    <location>
        <begin position="122"/>
        <end position="145"/>
    </location>
</feature>
<evidence type="ECO:0000256" key="2">
    <source>
        <dbReference type="ARBA" id="ARBA00022692"/>
    </source>
</evidence>
<proteinExistence type="inferred from homology"/>
<keyword evidence="5 7" id="KW-0811">Translocation</keyword>
<gene>
    <name evidence="7 8" type="primary">tatC</name>
    <name evidence="8" type="ORF">GCM10010468_20340</name>
</gene>